<dbReference type="Proteomes" id="UP001064632">
    <property type="component" value="Chromosome"/>
</dbReference>
<dbReference type="InterPro" id="IPR013783">
    <property type="entry name" value="Ig-like_fold"/>
</dbReference>
<dbReference type="EMBL" id="CP104694">
    <property type="protein sequence ID" value="UXI69996.1"/>
    <property type="molecule type" value="Genomic_DNA"/>
</dbReference>
<evidence type="ECO:0000256" key="6">
    <source>
        <dbReference type="SAM" id="SignalP"/>
    </source>
</evidence>
<dbReference type="SUPFAM" id="SSF52743">
    <property type="entry name" value="Subtilisin-like"/>
    <property type="match status" value="1"/>
</dbReference>
<feature type="signal peptide" evidence="6">
    <location>
        <begin position="1"/>
        <end position="21"/>
    </location>
</feature>
<dbReference type="InterPro" id="IPR003961">
    <property type="entry name" value="FN3_dom"/>
</dbReference>
<dbReference type="InterPro" id="IPR023828">
    <property type="entry name" value="Peptidase_S8_Ser-AS"/>
</dbReference>
<evidence type="ECO:0000256" key="5">
    <source>
        <dbReference type="PROSITE-ProRule" id="PRU01240"/>
    </source>
</evidence>
<dbReference type="InterPro" id="IPR000209">
    <property type="entry name" value="Peptidase_S8/S53_dom"/>
</dbReference>
<dbReference type="SUPFAM" id="SSF49785">
    <property type="entry name" value="Galactose-binding domain-like"/>
    <property type="match status" value="2"/>
</dbReference>
<gene>
    <name evidence="9" type="ORF">N4264_10325</name>
</gene>
<dbReference type="Pfam" id="PF01483">
    <property type="entry name" value="P_proprotein"/>
    <property type="match status" value="1"/>
</dbReference>
<comment type="similarity">
    <text evidence="1 5">Belongs to the peptidase S8 family.</text>
</comment>
<evidence type="ECO:0000256" key="3">
    <source>
        <dbReference type="ARBA" id="ARBA00022801"/>
    </source>
</evidence>
<organism evidence="9 10">
    <name type="scientific">Tahibacter amnicola</name>
    <dbReference type="NCBI Taxonomy" id="2976241"/>
    <lineage>
        <taxon>Bacteria</taxon>
        <taxon>Pseudomonadati</taxon>
        <taxon>Pseudomonadota</taxon>
        <taxon>Gammaproteobacteria</taxon>
        <taxon>Lysobacterales</taxon>
        <taxon>Rhodanobacteraceae</taxon>
        <taxon>Tahibacter</taxon>
    </lineage>
</organism>
<accession>A0ABY6BJ11</accession>
<evidence type="ECO:0000256" key="1">
    <source>
        <dbReference type="ARBA" id="ARBA00011073"/>
    </source>
</evidence>
<dbReference type="PROSITE" id="PS50853">
    <property type="entry name" value="FN3"/>
    <property type="match status" value="1"/>
</dbReference>
<dbReference type="Gene3D" id="2.60.120.380">
    <property type="match status" value="1"/>
</dbReference>
<dbReference type="SUPFAM" id="SSF49265">
    <property type="entry name" value="Fibronectin type III"/>
    <property type="match status" value="1"/>
</dbReference>
<reference evidence="9" key="1">
    <citation type="submission" date="2022-09" db="EMBL/GenBank/DDBJ databases">
        <title>Tahibacter sp. nov., isolated from a fresh water.</title>
        <authorList>
            <person name="Baek J.H."/>
            <person name="Lee J.K."/>
            <person name="Kim J.M."/>
            <person name="Jeon C.O."/>
        </authorList>
    </citation>
    <scope>NUCLEOTIDE SEQUENCE</scope>
    <source>
        <strain evidence="9">W38</strain>
    </source>
</reference>
<dbReference type="CDD" id="cd00063">
    <property type="entry name" value="FN3"/>
    <property type="match status" value="1"/>
</dbReference>
<dbReference type="PROSITE" id="PS00138">
    <property type="entry name" value="SUBTILASE_SER"/>
    <property type="match status" value="1"/>
</dbReference>
<name>A0ABY6BJ11_9GAMM</name>
<evidence type="ECO:0000313" key="9">
    <source>
        <dbReference type="EMBL" id="UXI69996.1"/>
    </source>
</evidence>
<evidence type="ECO:0000259" key="8">
    <source>
        <dbReference type="PROSITE" id="PS51829"/>
    </source>
</evidence>
<evidence type="ECO:0000256" key="4">
    <source>
        <dbReference type="ARBA" id="ARBA00022825"/>
    </source>
</evidence>
<dbReference type="Gene3D" id="2.60.120.260">
    <property type="entry name" value="Galactose-binding domain-like"/>
    <property type="match status" value="1"/>
</dbReference>
<dbReference type="InterPro" id="IPR015500">
    <property type="entry name" value="Peptidase_S8_subtilisin-rel"/>
</dbReference>
<keyword evidence="10" id="KW-1185">Reference proteome</keyword>
<dbReference type="Gene3D" id="2.60.40.10">
    <property type="entry name" value="Immunoglobulins"/>
    <property type="match status" value="1"/>
</dbReference>
<feature type="chain" id="PRO_5047076373" evidence="6">
    <location>
        <begin position="22"/>
        <end position="1100"/>
    </location>
</feature>
<keyword evidence="2 5" id="KW-0645">Protease</keyword>
<sequence length="1100" mass="113745">MRKPLYLALAALLGTAGIGHAADDTVRVRLDASDTIATEALGISPLQSTDYGNFRILELSRSDANKLLARSSAASVIADAGRIRFNDVNFDPIREGQQARKGAFPTTADGAGLHLVQFIGPAKQAWREAIEQQGLRVLQYYPNDTFLVWGRMDSVAETARQPFVRWQGGFLADYKINRDLHGRTGLIGNVDVHFYNDGNVKGLIDKLKGLGAHVITHAPAQPDKAFFDAWIKVDASQLEKIAQLPQVVWMGYASPTIQFDDEMSNQIIAGNYNGANAPQLGYAPWLTTFAYNGTGVIWAVTDTGSDLGHPDLAPRIVGGFSMPGCAAPNGDDEQGGGHGTHVAGIIAGVGLGDGTGPGAEADAAGFLYGLGVAPGTSLYPICTGENWPPLNGWQELSKLGLAGNAIGTNASWTTGEGTAHGYQASERTFDMMIRDGDFDAANNQPYIIAFSAGNSGPGASTLTAPKEAKNPIIVASSTNFRAGAINAISGFSSRGPAVDGRVLPNVSAPGESIASARRRAGASLCGTEIAGTATHYALCSGTSMAAPHVSGSIALITQWWRAQHAGATPSPAMAKALLVNGAIDMATADVPNNNEGWGRVNLANTIDATMQQFTVDQSIVLDDAGQNQQWTVGVANPSKPVRITLAWTDAPGAVGANPALVNNLDLEVSHAGNTYKGNVMTAGVSSTGGTADAKNNVENVFLPAGAGGAVTIRVNATNLPGDGIPGSGDATDQDFALVCDNCAVTPMFGLQATPSSREICAPSDASFTLDVSSVLGYSDPVELTTANVPAGATATVTPTTVTPGNTATATLTGTGSLAAGAYTFNVNATSTSGPQTQSLDVQLYTAPPAAGVLVAPTNNQLGVTLKPTLQWNAVPQAKTYFVQIAKDAAFTDIVASETVSGTQLTLGTALLPNTAYHWRVRADNTCGAGTQSPVSTFTTANLICVTPNLAVPDNNATGVNSDLVVADAGTLTDLDVSLKMSHTWPGDVTVSLTHVASNTTVILGNRMGGTGCSVPDVDVRWNDGAASAMSCRASSPGIGGDVRASNPLAPFNARELAGTWRLNVADLANQDTGVVQEWCLSPVATAPVDAIFKNGFESTP</sequence>
<dbReference type="PANTHER" id="PTHR43399">
    <property type="entry name" value="SUBTILISIN-RELATED"/>
    <property type="match status" value="1"/>
</dbReference>
<protein>
    <submittedName>
        <fullName evidence="9">S8 family serine peptidase</fullName>
    </submittedName>
</protein>
<keyword evidence="4 5" id="KW-0720">Serine protease</keyword>
<dbReference type="InterPro" id="IPR002884">
    <property type="entry name" value="P_dom"/>
</dbReference>
<dbReference type="InterPro" id="IPR034058">
    <property type="entry name" value="TagA/B/C/D_pept_dom"/>
</dbReference>
<dbReference type="InterPro" id="IPR008979">
    <property type="entry name" value="Galactose-bd-like_sf"/>
</dbReference>
<evidence type="ECO:0000256" key="2">
    <source>
        <dbReference type="ARBA" id="ARBA00022670"/>
    </source>
</evidence>
<dbReference type="CDD" id="cd04842">
    <property type="entry name" value="Peptidases_S8_Kp43_protease"/>
    <property type="match status" value="1"/>
</dbReference>
<dbReference type="PROSITE" id="PS00137">
    <property type="entry name" value="SUBTILASE_HIS"/>
    <property type="match status" value="1"/>
</dbReference>
<dbReference type="Gene3D" id="3.40.50.200">
    <property type="entry name" value="Peptidase S8/S53 domain"/>
    <property type="match status" value="1"/>
</dbReference>
<dbReference type="PROSITE" id="PS51892">
    <property type="entry name" value="SUBTILASE"/>
    <property type="match status" value="1"/>
</dbReference>
<keyword evidence="6" id="KW-0732">Signal</keyword>
<evidence type="ECO:0000313" key="10">
    <source>
        <dbReference type="Proteomes" id="UP001064632"/>
    </source>
</evidence>
<dbReference type="InterPro" id="IPR051048">
    <property type="entry name" value="Peptidase_S8/S53_subtilisin"/>
</dbReference>
<feature type="domain" description="Fibronectin type-III" evidence="7">
    <location>
        <begin position="847"/>
        <end position="942"/>
    </location>
</feature>
<feature type="active site" description="Charge relay system" evidence="5">
    <location>
        <position position="543"/>
    </location>
</feature>
<dbReference type="PRINTS" id="PR00723">
    <property type="entry name" value="SUBTILISIN"/>
</dbReference>
<dbReference type="RefSeq" id="WP_261696948.1">
    <property type="nucleotide sequence ID" value="NZ_CP104694.1"/>
</dbReference>
<dbReference type="InterPro" id="IPR036116">
    <property type="entry name" value="FN3_sf"/>
</dbReference>
<keyword evidence="3 5" id="KW-0378">Hydrolase</keyword>
<proteinExistence type="inferred from homology"/>
<feature type="active site" description="Charge relay system" evidence="5">
    <location>
        <position position="338"/>
    </location>
</feature>
<evidence type="ECO:0000259" key="7">
    <source>
        <dbReference type="PROSITE" id="PS50853"/>
    </source>
</evidence>
<dbReference type="Pfam" id="PF00082">
    <property type="entry name" value="Peptidase_S8"/>
    <property type="match status" value="1"/>
</dbReference>
<feature type="active site" description="Charge relay system" evidence="5">
    <location>
        <position position="302"/>
    </location>
</feature>
<feature type="domain" description="P/Homo B" evidence="8">
    <location>
        <begin position="934"/>
        <end position="1088"/>
    </location>
</feature>
<dbReference type="InterPro" id="IPR036852">
    <property type="entry name" value="Peptidase_S8/S53_dom_sf"/>
</dbReference>
<dbReference type="InterPro" id="IPR022398">
    <property type="entry name" value="Peptidase_S8_His-AS"/>
</dbReference>
<dbReference type="PANTHER" id="PTHR43399:SF4">
    <property type="entry name" value="CELL WALL-ASSOCIATED PROTEASE"/>
    <property type="match status" value="1"/>
</dbReference>
<dbReference type="PROSITE" id="PS51829">
    <property type="entry name" value="P_HOMO_B"/>
    <property type="match status" value="1"/>
</dbReference>